<evidence type="ECO:0000256" key="11">
    <source>
        <dbReference type="ARBA" id="ARBA00023014"/>
    </source>
</evidence>
<keyword evidence="8 14" id="KW-0479">Metal-binding</keyword>
<sequence length="344" mass="38473">MQDNLIFGADASSYRASEPLPSWQRQLSQAIRDPAELCRRLQLPDTWQVGASAGHALFETCVPEAFLRRIKPNQPDDPLLRQVLPLGDETLQTPGYVNDPLDEVQQRPARGVIHKYAGRVLLIASPNCAINCRYCFRRHFPYADNSPSRAQWQEAFDYLQADPSIREVILSGGDPLAANDRHLAWLVTQLEQIPHLKRLRIHSRLPIVIPDRVDQALLDWLEASRLQTVMVLHANHANEIDQAVRAACQRLQGAGVTLLNQSVLLRGVNDSTEALAALSEQLFDAGVLPYYLHVLDPVQGAAHFNVPDAEARQLITTLRDELPGFLMPRLVREIPGEASKTPLV</sequence>
<feature type="modified residue" description="N6-(pyridoxal phosphate)lysine" evidence="15">
    <location>
        <position position="340"/>
    </location>
</feature>
<evidence type="ECO:0000256" key="14">
    <source>
        <dbReference type="PIRSR" id="PIRSR004911-1"/>
    </source>
</evidence>
<gene>
    <name evidence="17" type="primary">epmB</name>
    <name evidence="17" type="ORF">HLB35_02210</name>
</gene>
<protein>
    <recommendedName>
        <fullName evidence="5">L-lysine 2,3-aminomutase</fullName>
    </recommendedName>
    <alternativeName>
        <fullName evidence="13">EF-P post-translational modification enzyme B</fullName>
    </alternativeName>
</protein>
<evidence type="ECO:0000256" key="10">
    <source>
        <dbReference type="ARBA" id="ARBA00023004"/>
    </source>
</evidence>
<dbReference type="SFLD" id="SFLDS00029">
    <property type="entry name" value="Radical_SAM"/>
    <property type="match status" value="1"/>
</dbReference>
<evidence type="ECO:0000313" key="18">
    <source>
        <dbReference type="Proteomes" id="UP000588806"/>
    </source>
</evidence>
<accession>A0A7Y3TVW8</accession>
<dbReference type="NCBIfam" id="TIGR03821">
    <property type="entry name" value="EFP_modif_epmB"/>
    <property type="match status" value="1"/>
</dbReference>
<dbReference type="InterPro" id="IPR058240">
    <property type="entry name" value="rSAM_sf"/>
</dbReference>
<feature type="domain" description="Radical SAM core" evidence="16">
    <location>
        <begin position="114"/>
        <end position="337"/>
    </location>
</feature>
<evidence type="ECO:0000256" key="3">
    <source>
        <dbReference type="ARBA" id="ARBA00001966"/>
    </source>
</evidence>
<dbReference type="CDD" id="cd01335">
    <property type="entry name" value="Radical_SAM"/>
    <property type="match status" value="1"/>
</dbReference>
<dbReference type="Gene3D" id="3.20.20.70">
    <property type="entry name" value="Aldolase class I"/>
    <property type="match status" value="1"/>
</dbReference>
<evidence type="ECO:0000256" key="15">
    <source>
        <dbReference type="PIRSR" id="PIRSR603739-50"/>
    </source>
</evidence>
<comment type="cofactor">
    <cofactor evidence="3">
        <name>[4Fe-4S] cluster</name>
        <dbReference type="ChEBI" id="CHEBI:49883"/>
    </cofactor>
</comment>
<dbReference type="GO" id="GO:0046872">
    <property type="term" value="F:metal ion binding"/>
    <property type="evidence" value="ECO:0007669"/>
    <property type="project" value="UniProtKB-KW"/>
</dbReference>
<dbReference type="PROSITE" id="PS51918">
    <property type="entry name" value="RADICAL_SAM"/>
    <property type="match status" value="1"/>
</dbReference>
<evidence type="ECO:0000256" key="5">
    <source>
        <dbReference type="ARBA" id="ARBA00022363"/>
    </source>
</evidence>
<evidence type="ECO:0000256" key="9">
    <source>
        <dbReference type="ARBA" id="ARBA00022898"/>
    </source>
</evidence>
<evidence type="ECO:0000256" key="13">
    <source>
        <dbReference type="ARBA" id="ARBA00030756"/>
    </source>
</evidence>
<keyword evidence="11 14" id="KW-0411">Iron-sulfur</keyword>
<evidence type="ECO:0000256" key="1">
    <source>
        <dbReference type="ARBA" id="ARBA00001352"/>
    </source>
</evidence>
<keyword evidence="7" id="KW-0949">S-adenosyl-L-methionine</keyword>
<dbReference type="PANTHER" id="PTHR30538">
    <property type="entry name" value="LYSINE 2,3-AMINOMUTASE-RELATED"/>
    <property type="match status" value="1"/>
</dbReference>
<dbReference type="PANTHER" id="PTHR30538:SF1">
    <property type="entry name" value="L-LYSINE 2,3-AMINOMUTASE"/>
    <property type="match status" value="1"/>
</dbReference>
<feature type="binding site" evidence="14">
    <location>
        <position position="135"/>
    </location>
    <ligand>
        <name>[4Fe-4S] cluster</name>
        <dbReference type="ChEBI" id="CHEBI:49883"/>
        <note>4Fe-4S-S-AdoMet</note>
    </ligand>
</feature>
<dbReference type="AlphaFoldDB" id="A0A7Y3TVW8"/>
<proteinExistence type="inferred from homology"/>
<dbReference type="SFLD" id="SFLDF00314">
    <property type="entry name" value="L-lysine_2_3-aminomutase_(yjeK"/>
    <property type="match status" value="1"/>
</dbReference>
<dbReference type="PIRSF" id="PIRSF004911">
    <property type="entry name" value="DUF160"/>
    <property type="match status" value="1"/>
</dbReference>
<comment type="similarity">
    <text evidence="4">Belongs to the radical SAM superfamily. KamA family.</text>
</comment>
<dbReference type="Pfam" id="PF04055">
    <property type="entry name" value="Radical_SAM"/>
    <property type="match status" value="1"/>
</dbReference>
<evidence type="ECO:0000259" key="16">
    <source>
        <dbReference type="PROSITE" id="PS51918"/>
    </source>
</evidence>
<reference evidence="17 18" key="1">
    <citation type="submission" date="2020-05" db="EMBL/GenBank/DDBJ databases">
        <authorList>
            <person name="Ruan W."/>
            <person name="Jeon C.O."/>
            <person name="Chun B.H."/>
        </authorList>
    </citation>
    <scope>NUCLEOTIDE SEQUENCE [LARGE SCALE GENOMIC DNA]</scope>
    <source>
        <strain evidence="17 18">TBZ9</strain>
    </source>
</reference>
<evidence type="ECO:0000256" key="12">
    <source>
        <dbReference type="ARBA" id="ARBA00023235"/>
    </source>
</evidence>
<keyword evidence="18" id="KW-1185">Reference proteome</keyword>
<evidence type="ECO:0000256" key="8">
    <source>
        <dbReference type="ARBA" id="ARBA00022723"/>
    </source>
</evidence>
<dbReference type="RefSeq" id="WP_171701329.1">
    <property type="nucleotide sequence ID" value="NZ_JABFHI010000001.1"/>
</dbReference>
<dbReference type="InterPro" id="IPR003739">
    <property type="entry name" value="Lys_aminomutase/Glu_NH3_mut"/>
</dbReference>
<organism evidence="17 18">
    <name type="scientific">Vreelandella azerica</name>
    <dbReference type="NCBI Taxonomy" id="2732867"/>
    <lineage>
        <taxon>Bacteria</taxon>
        <taxon>Pseudomonadati</taxon>
        <taxon>Pseudomonadota</taxon>
        <taxon>Gammaproteobacteria</taxon>
        <taxon>Oceanospirillales</taxon>
        <taxon>Halomonadaceae</taxon>
        <taxon>Vreelandella</taxon>
    </lineage>
</organism>
<dbReference type="InterPro" id="IPR013785">
    <property type="entry name" value="Aldolase_TIM"/>
</dbReference>
<dbReference type="Proteomes" id="UP000588806">
    <property type="component" value="Unassembled WGS sequence"/>
</dbReference>
<evidence type="ECO:0000256" key="4">
    <source>
        <dbReference type="ARBA" id="ARBA00008703"/>
    </source>
</evidence>
<evidence type="ECO:0000256" key="7">
    <source>
        <dbReference type="ARBA" id="ARBA00022691"/>
    </source>
</evidence>
<dbReference type="SFLD" id="SFLDG01070">
    <property type="entry name" value="PLP-dependent"/>
    <property type="match status" value="1"/>
</dbReference>
<dbReference type="SUPFAM" id="SSF102114">
    <property type="entry name" value="Radical SAM enzymes"/>
    <property type="match status" value="1"/>
</dbReference>
<dbReference type="NCBIfam" id="TIGR00238">
    <property type="entry name" value="KamA family radical SAM protein"/>
    <property type="match status" value="1"/>
</dbReference>
<keyword evidence="12" id="KW-0413">Isomerase</keyword>
<dbReference type="InterPro" id="IPR022462">
    <property type="entry name" value="EpmB"/>
</dbReference>
<dbReference type="GO" id="GO:0051539">
    <property type="term" value="F:4 iron, 4 sulfur cluster binding"/>
    <property type="evidence" value="ECO:0007669"/>
    <property type="project" value="UniProtKB-KW"/>
</dbReference>
<evidence type="ECO:0000256" key="2">
    <source>
        <dbReference type="ARBA" id="ARBA00001933"/>
    </source>
</evidence>
<dbReference type="GO" id="GO:0016853">
    <property type="term" value="F:isomerase activity"/>
    <property type="evidence" value="ECO:0007669"/>
    <property type="project" value="UniProtKB-KW"/>
</dbReference>
<dbReference type="EMBL" id="JABFHI010000001">
    <property type="protein sequence ID" value="NOG30873.1"/>
    <property type="molecule type" value="Genomic_DNA"/>
</dbReference>
<comment type="cofactor">
    <cofactor evidence="2 15">
        <name>pyridoxal 5'-phosphate</name>
        <dbReference type="ChEBI" id="CHEBI:597326"/>
    </cofactor>
</comment>
<keyword evidence="9 15" id="KW-0663">Pyridoxal phosphate</keyword>
<comment type="caution">
    <text evidence="17">The sequence shown here is derived from an EMBL/GenBank/DDBJ whole genome shotgun (WGS) entry which is preliminary data.</text>
</comment>
<name>A0A7Y3TVW8_9GAMM</name>
<dbReference type="InterPro" id="IPR007197">
    <property type="entry name" value="rSAM"/>
</dbReference>
<feature type="binding site" evidence="14">
    <location>
        <position position="128"/>
    </location>
    <ligand>
        <name>[4Fe-4S] cluster</name>
        <dbReference type="ChEBI" id="CHEBI:49883"/>
        <note>4Fe-4S-S-AdoMet</note>
    </ligand>
</feature>
<reference evidence="17 18" key="2">
    <citation type="submission" date="2020-06" db="EMBL/GenBank/DDBJ databases">
        <title>Halomonas songnenensis sp. nov., a moderately halophilic bacterium isolated from saline and alkaline soils.</title>
        <authorList>
            <person name="Jiang J."/>
            <person name="Pan Y."/>
        </authorList>
    </citation>
    <scope>NUCLEOTIDE SEQUENCE [LARGE SCALE GENOMIC DNA]</scope>
    <source>
        <strain evidence="17 18">TBZ9</strain>
    </source>
</reference>
<evidence type="ECO:0000313" key="17">
    <source>
        <dbReference type="EMBL" id="NOG30873.1"/>
    </source>
</evidence>
<feature type="binding site" evidence="14">
    <location>
        <position position="132"/>
    </location>
    <ligand>
        <name>[4Fe-4S] cluster</name>
        <dbReference type="ChEBI" id="CHEBI:49883"/>
        <note>4Fe-4S-S-AdoMet</note>
    </ligand>
</feature>
<evidence type="ECO:0000256" key="6">
    <source>
        <dbReference type="ARBA" id="ARBA00022485"/>
    </source>
</evidence>
<comment type="catalytic activity">
    <reaction evidence="1">
        <text>L-lysine = D-beta-lysine</text>
        <dbReference type="Rhea" id="RHEA:44148"/>
        <dbReference type="ChEBI" id="CHEBI:32551"/>
        <dbReference type="ChEBI" id="CHEBI:84138"/>
    </reaction>
</comment>
<keyword evidence="6 14" id="KW-0004">4Fe-4S</keyword>
<keyword evidence="10" id="KW-0408">Iron</keyword>